<evidence type="ECO:0000313" key="3">
    <source>
        <dbReference type="Proteomes" id="UP001302978"/>
    </source>
</evidence>
<organism evidence="2 3">
    <name type="scientific">Methanimicrococcus hongohii</name>
    <dbReference type="NCBI Taxonomy" id="3028295"/>
    <lineage>
        <taxon>Archaea</taxon>
        <taxon>Methanobacteriati</taxon>
        <taxon>Methanobacteriota</taxon>
        <taxon>Stenosarchaea group</taxon>
        <taxon>Methanomicrobia</taxon>
        <taxon>Methanosarcinales</taxon>
        <taxon>Methanosarcinaceae</taxon>
        <taxon>Methanimicrococcus</taxon>
    </lineage>
</organism>
<dbReference type="KEGG" id="mehf:MmiHf6_06140"/>
<reference evidence="2 3" key="1">
    <citation type="submission" date="2023-07" db="EMBL/GenBank/DDBJ databases">
        <title>Closed genoem sequence of Methanomicrococcus sp. Hf6.</title>
        <authorList>
            <person name="Poehlein A."/>
            <person name="Protasov E."/>
            <person name="Platt K."/>
            <person name="Reeh H."/>
            <person name="Daniel R."/>
            <person name="Brune A."/>
        </authorList>
    </citation>
    <scope>NUCLEOTIDE SEQUENCE [LARGE SCALE GENOMIC DNA]</scope>
    <source>
        <strain evidence="2 3">Hf6</strain>
    </source>
</reference>
<gene>
    <name evidence="2" type="ORF">MmiHf6_06140</name>
</gene>
<evidence type="ECO:0000256" key="1">
    <source>
        <dbReference type="SAM" id="MobiDB-lite"/>
    </source>
</evidence>
<protein>
    <submittedName>
        <fullName evidence="2">Uncharacterized protein</fullName>
    </submittedName>
</protein>
<accession>A0AA96UZ54</accession>
<dbReference type="AlphaFoldDB" id="A0AA96UZ54"/>
<dbReference type="RefSeq" id="WP_316558323.1">
    <property type="nucleotide sequence ID" value="NZ_CP131059.1"/>
</dbReference>
<name>A0AA96UZ54_9EURY</name>
<dbReference type="EMBL" id="CP131059">
    <property type="protein sequence ID" value="WNY23309.1"/>
    <property type="molecule type" value="Genomic_DNA"/>
</dbReference>
<proteinExistence type="predicted"/>
<dbReference type="Proteomes" id="UP001302978">
    <property type="component" value="Chromosome"/>
</dbReference>
<sequence>MENHNHNNHNRGHECNHDHSHDCDHDHSQEHSQECGHDYSHEHSQECGHDHSHEHLHDSHDRFHESHNHDAHARGYDRPLIDGADDDSSCACSCHPEDESAKKIVERMVFQLDEVIALSSGPVYSDFITNENLQLRLIDLLNKVEEEALSLPDDYKKRKPKADWEFLQTLNIQITHPEFGMNPETLWDIVRLEIPFQNKMLGIIINGCSHEQ</sequence>
<keyword evidence="3" id="KW-1185">Reference proteome</keyword>
<evidence type="ECO:0000313" key="2">
    <source>
        <dbReference type="EMBL" id="WNY23309.1"/>
    </source>
</evidence>
<dbReference type="GeneID" id="85195118"/>
<feature type="region of interest" description="Disordered" evidence="1">
    <location>
        <begin position="1"/>
        <end position="80"/>
    </location>
</feature>